<dbReference type="Gene3D" id="2.60.120.200">
    <property type="match status" value="1"/>
</dbReference>
<dbReference type="EMBL" id="ABYU02000011">
    <property type="protein sequence ID" value="EEX22324.1"/>
    <property type="molecule type" value="Genomic_DNA"/>
</dbReference>
<dbReference type="RefSeq" id="WP_004221393.1">
    <property type="nucleotide sequence ID" value="NZ_CP022413.2"/>
</dbReference>
<feature type="active site" description="Proton acceptor" evidence="4">
    <location>
        <position position="14"/>
    </location>
</feature>
<dbReference type="SUPFAM" id="SSF49899">
    <property type="entry name" value="Concanavalin A-like lectins/glucanases"/>
    <property type="match status" value="1"/>
</dbReference>
<proteinExistence type="inferred from homology"/>
<feature type="site" description="Important for catalytic activity, responsible for pKa modulation of the active site Glu and correct orientation of both the proton donor and substrate" evidence="5">
    <location>
        <position position="120"/>
    </location>
</feature>
<dbReference type="Gene3D" id="2.115.10.20">
    <property type="entry name" value="Glycosyl hydrolase domain, family 43"/>
    <property type="match status" value="1"/>
</dbReference>
<dbReference type="Pfam" id="PF17851">
    <property type="entry name" value="GH43_C2"/>
    <property type="match status" value="1"/>
</dbReference>
<dbReference type="GO" id="GO:0005975">
    <property type="term" value="P:carbohydrate metabolic process"/>
    <property type="evidence" value="ECO:0007669"/>
    <property type="project" value="InterPro"/>
</dbReference>
<dbReference type="SUPFAM" id="SSF75005">
    <property type="entry name" value="Arabinanase/levansucrase/invertase"/>
    <property type="match status" value="1"/>
</dbReference>
<feature type="domain" description="Beta-xylosidase C-terminal Concanavalin A-like" evidence="7">
    <location>
        <begin position="320"/>
        <end position="505"/>
    </location>
</feature>
<name>C9L592_BLAHA</name>
<dbReference type="CDD" id="cd18617">
    <property type="entry name" value="GH43_XynB-like"/>
    <property type="match status" value="1"/>
</dbReference>
<dbReference type="eggNOG" id="COG3507">
    <property type="taxonomic scope" value="Bacteria"/>
</dbReference>
<organism evidence="8 9">
    <name type="scientific">Blautia hansenii DSM 20583</name>
    <dbReference type="NCBI Taxonomy" id="537007"/>
    <lineage>
        <taxon>Bacteria</taxon>
        <taxon>Bacillati</taxon>
        <taxon>Bacillota</taxon>
        <taxon>Clostridia</taxon>
        <taxon>Lachnospirales</taxon>
        <taxon>Lachnospiraceae</taxon>
        <taxon>Blautia</taxon>
    </lineage>
</organism>
<keyword evidence="9" id="KW-1185">Reference proteome</keyword>
<comment type="caution">
    <text evidence="8">The sequence shown here is derived from an EMBL/GenBank/DDBJ whole genome shotgun (WGS) entry which is preliminary data.</text>
</comment>
<evidence type="ECO:0000256" key="4">
    <source>
        <dbReference type="PIRSR" id="PIRSR606710-1"/>
    </source>
</evidence>
<dbReference type="HOGENOM" id="CLU_016508_2_0_9"/>
<dbReference type="STRING" id="537007.BLAHAN_04542"/>
<protein>
    <submittedName>
        <fullName evidence="8">Glycosyl hydrolase, family 43</fullName>
    </submittedName>
</protein>
<dbReference type="InterPro" id="IPR051795">
    <property type="entry name" value="Glycosyl_Hydrlase_43"/>
</dbReference>
<evidence type="ECO:0000256" key="2">
    <source>
        <dbReference type="ARBA" id="ARBA00022801"/>
    </source>
</evidence>
<dbReference type="InterPro" id="IPR006710">
    <property type="entry name" value="Glyco_hydro_43"/>
</dbReference>
<evidence type="ECO:0000259" key="7">
    <source>
        <dbReference type="Pfam" id="PF17851"/>
    </source>
</evidence>
<keyword evidence="2 6" id="KW-0378">Hydrolase</keyword>
<reference evidence="8" key="1">
    <citation type="submission" date="2009-09" db="EMBL/GenBank/DDBJ databases">
        <authorList>
            <person name="Weinstock G."/>
            <person name="Sodergren E."/>
            <person name="Clifton S."/>
            <person name="Fulton L."/>
            <person name="Fulton B."/>
            <person name="Courtney L."/>
            <person name="Fronick C."/>
            <person name="Harrison M."/>
            <person name="Strong C."/>
            <person name="Farmer C."/>
            <person name="Delahaunty K."/>
            <person name="Markovic C."/>
            <person name="Hall O."/>
            <person name="Minx P."/>
            <person name="Tomlinson C."/>
            <person name="Mitreva M."/>
            <person name="Nelson J."/>
            <person name="Hou S."/>
            <person name="Wollam A."/>
            <person name="Pepin K.H."/>
            <person name="Johnson M."/>
            <person name="Bhonagiri V."/>
            <person name="Nash W.E."/>
            <person name="Warren W."/>
            <person name="Chinwalla A."/>
            <person name="Mardis E.R."/>
            <person name="Wilson R.K."/>
        </authorList>
    </citation>
    <scope>NUCLEOTIDE SEQUENCE [LARGE SCALE GENOMIC DNA]</scope>
    <source>
        <strain evidence="8">DSM 20583</strain>
    </source>
</reference>
<evidence type="ECO:0000313" key="9">
    <source>
        <dbReference type="Proteomes" id="UP000003755"/>
    </source>
</evidence>
<dbReference type="InterPro" id="IPR013320">
    <property type="entry name" value="ConA-like_dom_sf"/>
</dbReference>
<feature type="active site" description="Proton donor" evidence="4">
    <location>
        <position position="175"/>
    </location>
</feature>
<evidence type="ECO:0000256" key="1">
    <source>
        <dbReference type="ARBA" id="ARBA00009865"/>
    </source>
</evidence>
<dbReference type="Proteomes" id="UP000003755">
    <property type="component" value="Unassembled WGS sequence"/>
</dbReference>
<dbReference type="PANTHER" id="PTHR42812:SF12">
    <property type="entry name" value="BETA-XYLOSIDASE-RELATED"/>
    <property type="match status" value="1"/>
</dbReference>
<sequence length="512" mass="58370">MKYRNPILSGFHPDPSICRAGEDFYLVTSTFEFYPGVPVYHSRNLVDWELLGYCMTEENEFNLEKSAPSGGIYAPTIRYCEGMFFMITTNVSDKGHFIVYTEDIKKGWSKPQWISGGGIDPTLFWDDDGRVYFVSNGNDEEGRSTIEICEINPFNGKLLSERRILSYGCGGKYPEGAHLYKRFGKYYLMLAEGGTEYGHMETIQRADDIYGPYEPCPHNPILTHRDDTKGEIHCTGHADIVEDQNGNWWMVCLGTRCNGGERGIMMQHHLGRETFLTPVVWSENGWPIVGNNGKIALSMEGPLPEEVSDTDYTEKLNFEDNFSKAEFDLRYNYLRNPHAECYVREQENKSLFLKGTEETLNNQASPTWIGVRQQEFCCDAKVDIEVCETREGFRAGLTAFYNQYYHYEICVAKNQNKREIQLAKHVHDIFAVTAKAEIPAGKQISLRVESDKGKYYFYYTVNGEKEVFLGSGLTAGLSTEGTVPMSFTGTYLALFAENGDARFKNFSIKYKK</sequence>
<accession>C9L592</accession>
<dbReference type="AlphaFoldDB" id="C9L592"/>
<evidence type="ECO:0000256" key="6">
    <source>
        <dbReference type="RuleBase" id="RU361187"/>
    </source>
</evidence>
<evidence type="ECO:0000313" key="8">
    <source>
        <dbReference type="EMBL" id="EEX22324.1"/>
    </source>
</evidence>
<keyword evidence="3 6" id="KW-0326">Glycosidase</keyword>
<dbReference type="Pfam" id="PF04616">
    <property type="entry name" value="Glyco_hydro_43"/>
    <property type="match status" value="1"/>
</dbReference>
<dbReference type="GO" id="GO:0004553">
    <property type="term" value="F:hydrolase activity, hydrolyzing O-glycosyl compounds"/>
    <property type="evidence" value="ECO:0007669"/>
    <property type="project" value="InterPro"/>
</dbReference>
<evidence type="ECO:0000256" key="5">
    <source>
        <dbReference type="PIRSR" id="PIRSR606710-2"/>
    </source>
</evidence>
<evidence type="ECO:0000256" key="3">
    <source>
        <dbReference type="ARBA" id="ARBA00023295"/>
    </source>
</evidence>
<comment type="similarity">
    <text evidence="1 6">Belongs to the glycosyl hydrolase 43 family.</text>
</comment>
<dbReference type="InterPro" id="IPR041542">
    <property type="entry name" value="GH43_C2"/>
</dbReference>
<dbReference type="KEGG" id="bhan:CGC63_02085"/>
<dbReference type="PANTHER" id="PTHR42812">
    <property type="entry name" value="BETA-XYLOSIDASE"/>
    <property type="match status" value="1"/>
</dbReference>
<gene>
    <name evidence="8" type="ORF">BLAHAN_04542</name>
</gene>
<dbReference type="InterPro" id="IPR023296">
    <property type="entry name" value="Glyco_hydro_beta-prop_sf"/>
</dbReference>